<name>A0A2S9YKY4_9BACT</name>
<sequence>MDASPCIANITDDDRRVVWASRAFGRQFRTAVVDAISPSSCWLSQAAVASSKRTSS</sequence>
<dbReference type="EMBL" id="PVNK01000005">
    <property type="protein sequence ID" value="PRQ05770.1"/>
    <property type="molecule type" value="Genomic_DNA"/>
</dbReference>
<keyword evidence="2" id="KW-1185">Reference proteome</keyword>
<reference evidence="1 2" key="1">
    <citation type="submission" date="2018-03" db="EMBL/GenBank/DDBJ databases">
        <title>Draft Genome Sequences of the Obligatory Marine Myxobacteria Enhygromyxa salina SWB005.</title>
        <authorList>
            <person name="Poehlein A."/>
            <person name="Moghaddam J.A."/>
            <person name="Harms H."/>
            <person name="Alanjari M."/>
            <person name="Koenig G.M."/>
            <person name="Daniel R."/>
            <person name="Schaeberle T.F."/>
        </authorList>
    </citation>
    <scope>NUCLEOTIDE SEQUENCE [LARGE SCALE GENOMIC DNA]</scope>
    <source>
        <strain evidence="1 2">SWB005</strain>
    </source>
</reference>
<proteinExistence type="predicted"/>
<dbReference type="AlphaFoldDB" id="A0A2S9YKY4"/>
<accession>A0A2S9YKY4</accession>
<organism evidence="1 2">
    <name type="scientific">Enhygromyxa salina</name>
    <dbReference type="NCBI Taxonomy" id="215803"/>
    <lineage>
        <taxon>Bacteria</taxon>
        <taxon>Pseudomonadati</taxon>
        <taxon>Myxococcota</taxon>
        <taxon>Polyangia</taxon>
        <taxon>Nannocystales</taxon>
        <taxon>Nannocystaceae</taxon>
        <taxon>Enhygromyxa</taxon>
    </lineage>
</organism>
<comment type="caution">
    <text evidence="1">The sequence shown here is derived from an EMBL/GenBank/DDBJ whole genome shotgun (WGS) entry which is preliminary data.</text>
</comment>
<evidence type="ECO:0000313" key="2">
    <source>
        <dbReference type="Proteomes" id="UP000237968"/>
    </source>
</evidence>
<protein>
    <submittedName>
        <fullName evidence="1">Uncharacterized protein</fullName>
    </submittedName>
</protein>
<gene>
    <name evidence="1" type="ORF">ENSA5_00900</name>
</gene>
<evidence type="ECO:0000313" key="1">
    <source>
        <dbReference type="EMBL" id="PRQ05770.1"/>
    </source>
</evidence>
<dbReference type="Proteomes" id="UP000237968">
    <property type="component" value="Unassembled WGS sequence"/>
</dbReference>